<dbReference type="PROSITE" id="PS00041">
    <property type="entry name" value="HTH_ARAC_FAMILY_1"/>
    <property type="match status" value="1"/>
</dbReference>
<dbReference type="Pfam" id="PF12833">
    <property type="entry name" value="HTH_18"/>
    <property type="match status" value="1"/>
</dbReference>
<dbReference type="SMART" id="SM00342">
    <property type="entry name" value="HTH_ARAC"/>
    <property type="match status" value="1"/>
</dbReference>
<dbReference type="Gene3D" id="2.60.120.280">
    <property type="entry name" value="Regulatory protein AraC"/>
    <property type="match status" value="1"/>
</dbReference>
<evidence type="ECO:0000256" key="3">
    <source>
        <dbReference type="ARBA" id="ARBA00023159"/>
    </source>
</evidence>
<gene>
    <name evidence="6" type="ORF">ACFPK8_15445</name>
</gene>
<dbReference type="Proteomes" id="UP001595937">
    <property type="component" value="Unassembled WGS sequence"/>
</dbReference>
<evidence type="ECO:0000313" key="6">
    <source>
        <dbReference type="EMBL" id="MFC5298906.1"/>
    </source>
</evidence>
<comment type="caution">
    <text evidence="6">The sequence shown here is derived from an EMBL/GenBank/DDBJ whole genome shotgun (WGS) entry which is preliminary data.</text>
</comment>
<dbReference type="InterPro" id="IPR018060">
    <property type="entry name" value="HTH_AraC"/>
</dbReference>
<dbReference type="InterPro" id="IPR037923">
    <property type="entry name" value="HTH-like"/>
</dbReference>
<proteinExistence type="predicted"/>
<dbReference type="PRINTS" id="PR00032">
    <property type="entry name" value="HTHARAC"/>
</dbReference>
<dbReference type="PROSITE" id="PS01124">
    <property type="entry name" value="HTH_ARAC_FAMILY_2"/>
    <property type="match status" value="1"/>
</dbReference>
<organism evidence="6 7">
    <name type="scientific">Brachybacterium tyrofermentans</name>
    <dbReference type="NCBI Taxonomy" id="47848"/>
    <lineage>
        <taxon>Bacteria</taxon>
        <taxon>Bacillati</taxon>
        <taxon>Actinomycetota</taxon>
        <taxon>Actinomycetes</taxon>
        <taxon>Micrococcales</taxon>
        <taxon>Dermabacteraceae</taxon>
        <taxon>Brachybacterium</taxon>
    </lineage>
</organism>
<keyword evidence="1" id="KW-0805">Transcription regulation</keyword>
<keyword evidence="4" id="KW-0804">Transcription</keyword>
<dbReference type="InterPro" id="IPR050204">
    <property type="entry name" value="AraC_XylS_family_regulators"/>
</dbReference>
<dbReference type="InterPro" id="IPR018062">
    <property type="entry name" value="HTH_AraC-typ_CS"/>
</dbReference>
<keyword evidence="3" id="KW-0010">Activator</keyword>
<sequence>MDDPAVRRQVAPVEVPPPETGRVLAGEFHQDAGYHVRRTRGTADWLLLHTVGGGGLVRTSETHVLATEPGEAVLLHPGTLHDYGTDPAAGHWHLLYCHVHPPATWLALLDWPEAVSGGSASGIGRIRLGAEVSARVQQQLRGAARATRLAVGRPELFALNAIEAALLWYDTQNPRQRQLDERVLRVLEHLDAHLTEDLDIARLADVAHLSPSRLSHLFTAQVGTPISRYIEAQRMELAARLLEMTGEPISEVARRVGFRDALYFSRRFRALQGASPSAHRARHR</sequence>
<reference evidence="7" key="1">
    <citation type="journal article" date="2019" name="Int. J. Syst. Evol. Microbiol.">
        <title>The Global Catalogue of Microorganisms (GCM) 10K type strain sequencing project: providing services to taxonomists for standard genome sequencing and annotation.</title>
        <authorList>
            <consortium name="The Broad Institute Genomics Platform"/>
            <consortium name="The Broad Institute Genome Sequencing Center for Infectious Disease"/>
            <person name="Wu L."/>
            <person name="Ma J."/>
        </authorList>
    </citation>
    <scope>NUCLEOTIDE SEQUENCE [LARGE SCALE GENOMIC DNA]</scope>
    <source>
        <strain evidence="7">CGMCC 1.16455</strain>
    </source>
</reference>
<dbReference type="GeneID" id="303299353"/>
<accession>A0ABW0FJI6</accession>
<dbReference type="SUPFAM" id="SSF46689">
    <property type="entry name" value="Homeodomain-like"/>
    <property type="match status" value="2"/>
</dbReference>
<evidence type="ECO:0000259" key="5">
    <source>
        <dbReference type="PROSITE" id="PS01124"/>
    </source>
</evidence>
<dbReference type="EMBL" id="JBHSLN010000084">
    <property type="protein sequence ID" value="MFC5298906.1"/>
    <property type="molecule type" value="Genomic_DNA"/>
</dbReference>
<dbReference type="RefSeq" id="WP_193119128.1">
    <property type="nucleotide sequence ID" value="NZ_BAAAIR010000105.1"/>
</dbReference>
<dbReference type="PANTHER" id="PTHR46796">
    <property type="entry name" value="HTH-TYPE TRANSCRIPTIONAL ACTIVATOR RHAS-RELATED"/>
    <property type="match status" value="1"/>
</dbReference>
<evidence type="ECO:0000256" key="2">
    <source>
        <dbReference type="ARBA" id="ARBA00023125"/>
    </source>
</evidence>
<dbReference type="InterPro" id="IPR003313">
    <property type="entry name" value="AraC-bd"/>
</dbReference>
<evidence type="ECO:0000256" key="4">
    <source>
        <dbReference type="ARBA" id="ARBA00023163"/>
    </source>
</evidence>
<keyword evidence="7" id="KW-1185">Reference proteome</keyword>
<dbReference type="SUPFAM" id="SSF51215">
    <property type="entry name" value="Regulatory protein AraC"/>
    <property type="match status" value="1"/>
</dbReference>
<dbReference type="Gene3D" id="1.10.10.60">
    <property type="entry name" value="Homeodomain-like"/>
    <property type="match status" value="1"/>
</dbReference>
<evidence type="ECO:0000313" key="7">
    <source>
        <dbReference type="Proteomes" id="UP001595937"/>
    </source>
</evidence>
<dbReference type="Pfam" id="PF02311">
    <property type="entry name" value="AraC_binding"/>
    <property type="match status" value="1"/>
</dbReference>
<keyword evidence="2" id="KW-0238">DNA-binding</keyword>
<dbReference type="InterPro" id="IPR020449">
    <property type="entry name" value="Tscrpt_reg_AraC-type_HTH"/>
</dbReference>
<feature type="domain" description="HTH araC/xylS-type" evidence="5">
    <location>
        <begin position="184"/>
        <end position="282"/>
    </location>
</feature>
<evidence type="ECO:0000256" key="1">
    <source>
        <dbReference type="ARBA" id="ARBA00023015"/>
    </source>
</evidence>
<name>A0ABW0FJI6_9MICO</name>
<protein>
    <submittedName>
        <fullName evidence="6">Helix-turn-helix domain-containing protein</fullName>
    </submittedName>
</protein>
<dbReference type="InterPro" id="IPR009057">
    <property type="entry name" value="Homeodomain-like_sf"/>
</dbReference>